<dbReference type="InterPro" id="IPR023707">
    <property type="entry name" value="OM_assembly_BamA"/>
</dbReference>
<keyword evidence="2 8" id="KW-1134">Transmembrane beta strand</keyword>
<dbReference type="Gene3D" id="3.10.20.310">
    <property type="entry name" value="membrane protein fhac"/>
    <property type="match status" value="5"/>
</dbReference>
<dbReference type="InterPro" id="IPR039910">
    <property type="entry name" value="D15-like"/>
</dbReference>
<feature type="transmembrane region" description="Helical" evidence="10">
    <location>
        <begin position="25"/>
        <end position="46"/>
    </location>
</feature>
<dbReference type="PIRSF" id="PIRSF006076">
    <property type="entry name" value="OM_assembly_OMP85"/>
    <property type="match status" value="1"/>
</dbReference>
<evidence type="ECO:0000256" key="6">
    <source>
        <dbReference type="ARBA" id="ARBA00023136"/>
    </source>
</evidence>
<evidence type="ECO:0000256" key="3">
    <source>
        <dbReference type="ARBA" id="ARBA00022692"/>
    </source>
</evidence>
<keyword evidence="10" id="KW-1133">Transmembrane helix</keyword>
<dbReference type="Gene3D" id="2.40.160.50">
    <property type="entry name" value="membrane protein fhac: a member of the omp85/tpsb transporter family"/>
    <property type="match status" value="1"/>
</dbReference>
<sequence>MAKCLVLTFNIGLIFLILKMQFNRFALRTVSAVASLVFVAGTAWAVSPFTVRDIRIEGLQRVEPGTVFVSLPVRVGDVYNDEVGSSAIRTLFALGLFKDVRIEVSGDVLVIVVEERPTVAEVEFVGTKEFDKDVLKKALRDIGLADGRPFDKAQLDRAEQELKRQYINRSLYAAEVVTTVTPIERNRVNLTFTVTEGEAAKISEIRIVGNHVFGESTLRGLFDLDTGGWLSWYTKSDRYSRAKLNADIETLRSYYLTRGYLEFKVDSTQVAILPNKTDISITINITEGERFIVSGVKLEGNFLGKDDEFKSLVTIRPGQAYNADEVAKTTKAFTDYFGNFGFAFARVQARPDIDRVNNRVALVLQAEPSRRAYVRKINVAGNSRTRDVVVRREFRQFEASWYDADKIKLSRDRVDRLGYFSEVGIETQEVAGSPDQVDLSINVVEKPTGSLSLGAGFSSADGLGLSFGLKQENAFGSGNSLGVQVNTSKINRVIVFNTTDPYFTADGVSRTIDVYHRTSSPYQDTSYYKVVTSGGSLRFGVPFTETDTVYFGAGAEKTTITPGTLLPNSYLPYVDHDNVAIPLTVGWSRDRRDSALAPNSGRYQRANAEWSVAGDLRYVRATYQYQEYIPLNKQFTAAFNGELGLGAAVGDKTYPVFKNFYGGGLGSVRGFEQGSLGPKDSTGTVLGGTKKVNLNAEILSPFPGAGNDRTLRMFAFLDVGSVSGSGAVNENAGSLRSSVGVGVSWISPVGPLRLAIAKPIKKFEGDKIQTMQFQIGTTF</sequence>
<comment type="subcellular location">
    <subcellularLocation>
        <location evidence="8">Cell outer membrane</location>
    </subcellularLocation>
    <subcellularLocation>
        <location evidence="1">Membrane</location>
    </subcellularLocation>
</comment>
<evidence type="ECO:0000256" key="4">
    <source>
        <dbReference type="ARBA" id="ARBA00022729"/>
    </source>
</evidence>
<protein>
    <recommendedName>
        <fullName evidence="8 9">Outer membrane protein assembly factor BamA</fullName>
    </recommendedName>
</protein>
<dbReference type="Pfam" id="PF01103">
    <property type="entry name" value="Omp85"/>
    <property type="match status" value="1"/>
</dbReference>
<feature type="domain" description="POTRA" evidence="11">
    <location>
        <begin position="291"/>
        <end position="367"/>
    </location>
</feature>
<name>Q21WY2_ALBFT</name>
<keyword evidence="7 8" id="KW-0998">Cell outer membrane</keyword>
<evidence type="ECO:0000313" key="12">
    <source>
        <dbReference type="EMBL" id="ABD69721.1"/>
    </source>
</evidence>
<dbReference type="AlphaFoldDB" id="Q21WY2"/>
<gene>
    <name evidence="8" type="primary">bamA</name>
    <name evidence="12" type="ordered locus">Rfer_1996</name>
</gene>
<dbReference type="GO" id="GO:0043165">
    <property type="term" value="P:Gram-negative-bacterium-type cell outer membrane assembly"/>
    <property type="evidence" value="ECO:0007669"/>
    <property type="project" value="UniProtKB-UniRule"/>
</dbReference>
<comment type="similarity">
    <text evidence="8">Belongs to the BamA family.</text>
</comment>
<keyword evidence="3 8" id="KW-0812">Transmembrane</keyword>
<feature type="domain" description="POTRA" evidence="11">
    <location>
        <begin position="372"/>
        <end position="446"/>
    </location>
</feature>
<feature type="domain" description="POTRA" evidence="11">
    <location>
        <begin position="117"/>
        <end position="197"/>
    </location>
</feature>
<dbReference type="InterPro" id="IPR034746">
    <property type="entry name" value="POTRA"/>
</dbReference>
<comment type="subunit">
    <text evidence="8">Part of the Bam complex.</text>
</comment>
<dbReference type="Pfam" id="PF07244">
    <property type="entry name" value="POTRA"/>
    <property type="match status" value="4"/>
</dbReference>
<evidence type="ECO:0000256" key="7">
    <source>
        <dbReference type="ARBA" id="ARBA00023237"/>
    </source>
</evidence>
<evidence type="ECO:0000256" key="1">
    <source>
        <dbReference type="ARBA" id="ARBA00004370"/>
    </source>
</evidence>
<dbReference type="STRING" id="338969.Rfer_1996"/>
<evidence type="ECO:0000256" key="8">
    <source>
        <dbReference type="HAMAP-Rule" id="MF_01430"/>
    </source>
</evidence>
<dbReference type="PANTHER" id="PTHR12815:SF23">
    <property type="entry name" value="OUTER MEMBRANE PROTEIN ASSEMBLY FACTOR BAMA"/>
    <property type="match status" value="1"/>
</dbReference>
<dbReference type="Proteomes" id="UP000008332">
    <property type="component" value="Chromosome"/>
</dbReference>
<evidence type="ECO:0000259" key="11">
    <source>
        <dbReference type="PROSITE" id="PS51779"/>
    </source>
</evidence>
<dbReference type="NCBIfam" id="TIGR03303">
    <property type="entry name" value="OM_YaeT"/>
    <property type="match status" value="1"/>
</dbReference>
<dbReference type="GO" id="GO:0051205">
    <property type="term" value="P:protein insertion into membrane"/>
    <property type="evidence" value="ECO:0007669"/>
    <property type="project" value="UniProtKB-UniRule"/>
</dbReference>
<keyword evidence="5 8" id="KW-0677">Repeat</keyword>
<organism evidence="12 13">
    <name type="scientific">Albidiferax ferrireducens (strain ATCC BAA-621 / DSM 15236 / T118)</name>
    <name type="common">Rhodoferax ferrireducens</name>
    <dbReference type="NCBI Taxonomy" id="338969"/>
    <lineage>
        <taxon>Bacteria</taxon>
        <taxon>Pseudomonadati</taxon>
        <taxon>Pseudomonadota</taxon>
        <taxon>Betaproteobacteria</taxon>
        <taxon>Burkholderiales</taxon>
        <taxon>Comamonadaceae</taxon>
        <taxon>Rhodoferax</taxon>
    </lineage>
</organism>
<evidence type="ECO:0000256" key="10">
    <source>
        <dbReference type="SAM" id="Phobius"/>
    </source>
</evidence>
<comment type="function">
    <text evidence="8">Part of the outer membrane protein assembly complex, which is involved in assembly and insertion of beta-barrel proteins into the outer membrane.</text>
</comment>
<dbReference type="eggNOG" id="COG4775">
    <property type="taxonomic scope" value="Bacteria"/>
</dbReference>
<evidence type="ECO:0000256" key="5">
    <source>
        <dbReference type="ARBA" id="ARBA00022737"/>
    </source>
</evidence>
<dbReference type="PROSITE" id="PS51779">
    <property type="entry name" value="POTRA"/>
    <property type="match status" value="5"/>
</dbReference>
<dbReference type="PANTHER" id="PTHR12815">
    <property type="entry name" value="SORTING AND ASSEMBLY MACHINERY SAMM50 PROTEIN FAMILY MEMBER"/>
    <property type="match status" value="1"/>
</dbReference>
<feature type="domain" description="POTRA" evidence="11">
    <location>
        <begin position="200"/>
        <end position="288"/>
    </location>
</feature>
<keyword evidence="6 8" id="KW-0472">Membrane</keyword>
<keyword evidence="13" id="KW-1185">Reference proteome</keyword>
<feature type="domain" description="POTRA" evidence="11">
    <location>
        <begin position="49"/>
        <end position="116"/>
    </location>
</feature>
<proteinExistence type="inferred from homology"/>
<dbReference type="InterPro" id="IPR000184">
    <property type="entry name" value="Bac_surfAg_D15"/>
</dbReference>
<dbReference type="KEGG" id="rfr:Rfer_1996"/>
<dbReference type="EMBL" id="CP000267">
    <property type="protein sequence ID" value="ABD69721.1"/>
    <property type="molecule type" value="Genomic_DNA"/>
</dbReference>
<dbReference type="InterPro" id="IPR010827">
    <property type="entry name" value="BamA/TamA_POTRA"/>
</dbReference>
<accession>Q21WY2</accession>
<keyword evidence="4 8" id="KW-0732">Signal</keyword>
<dbReference type="HOGENOM" id="CLU_007664_1_0_4"/>
<dbReference type="GO" id="GO:0009279">
    <property type="term" value="C:cell outer membrane"/>
    <property type="evidence" value="ECO:0007669"/>
    <property type="project" value="UniProtKB-SubCell"/>
</dbReference>
<evidence type="ECO:0000256" key="9">
    <source>
        <dbReference type="NCBIfam" id="TIGR03303"/>
    </source>
</evidence>
<dbReference type="HAMAP" id="MF_01430">
    <property type="entry name" value="OM_assembly_BamA"/>
    <property type="match status" value="1"/>
</dbReference>
<reference evidence="13" key="1">
    <citation type="submission" date="2006-02" db="EMBL/GenBank/DDBJ databases">
        <title>Complete sequence of chromosome of Rhodoferax ferrireducens DSM 15236.</title>
        <authorList>
            <person name="Copeland A."/>
            <person name="Lucas S."/>
            <person name="Lapidus A."/>
            <person name="Barry K."/>
            <person name="Detter J.C."/>
            <person name="Glavina del Rio T."/>
            <person name="Hammon N."/>
            <person name="Israni S."/>
            <person name="Pitluck S."/>
            <person name="Brettin T."/>
            <person name="Bruce D."/>
            <person name="Han C."/>
            <person name="Tapia R."/>
            <person name="Gilna P."/>
            <person name="Kiss H."/>
            <person name="Schmutz J."/>
            <person name="Larimer F."/>
            <person name="Land M."/>
            <person name="Kyrpides N."/>
            <person name="Ivanova N."/>
            <person name="Richardson P."/>
        </authorList>
    </citation>
    <scope>NUCLEOTIDE SEQUENCE [LARGE SCALE GENOMIC DNA]</scope>
    <source>
        <strain evidence="13">ATCC BAA-621 / DSM 15236 / T118</strain>
    </source>
</reference>
<evidence type="ECO:0000256" key="2">
    <source>
        <dbReference type="ARBA" id="ARBA00022452"/>
    </source>
</evidence>
<evidence type="ECO:0000313" key="13">
    <source>
        <dbReference type="Proteomes" id="UP000008332"/>
    </source>
</evidence>